<dbReference type="EMBL" id="JBHRZI010000046">
    <property type="protein sequence ID" value="MFC3898065.1"/>
    <property type="molecule type" value="Genomic_DNA"/>
</dbReference>
<sequence length="177" mass="19671">MLSHVEITARATVTPAAHFVWSNRLEYSHDCFVCRRVGRTVALHPGAESGLCHSSDGRLDEQDDVADAHPAPIRITGFDTTAGGGVERLRCRLSFWWAPFFDLERPGQRASELAERPWVRLHFRVGCHVCRDAGHDDWFGPQDSVQTDQVWPVTRPCPRCGTELVTMAGPPGIDLVG</sequence>
<name>A0ABV8C7R7_9PSEU</name>
<evidence type="ECO:0000313" key="2">
    <source>
        <dbReference type="Proteomes" id="UP001595690"/>
    </source>
</evidence>
<organism evidence="1 2">
    <name type="scientific">Lentzea rhizosphaerae</name>
    <dbReference type="NCBI Taxonomy" id="2041025"/>
    <lineage>
        <taxon>Bacteria</taxon>
        <taxon>Bacillati</taxon>
        <taxon>Actinomycetota</taxon>
        <taxon>Actinomycetes</taxon>
        <taxon>Pseudonocardiales</taxon>
        <taxon>Pseudonocardiaceae</taxon>
        <taxon>Lentzea</taxon>
    </lineage>
</organism>
<reference evidence="2" key="1">
    <citation type="journal article" date="2019" name="Int. J. Syst. Evol. Microbiol.">
        <title>The Global Catalogue of Microorganisms (GCM) 10K type strain sequencing project: providing services to taxonomists for standard genome sequencing and annotation.</title>
        <authorList>
            <consortium name="The Broad Institute Genomics Platform"/>
            <consortium name="The Broad Institute Genome Sequencing Center for Infectious Disease"/>
            <person name="Wu L."/>
            <person name="Ma J."/>
        </authorList>
    </citation>
    <scope>NUCLEOTIDE SEQUENCE [LARGE SCALE GENOMIC DNA]</scope>
    <source>
        <strain evidence="2">CGMCC 4.7405</strain>
    </source>
</reference>
<evidence type="ECO:0000313" key="1">
    <source>
        <dbReference type="EMBL" id="MFC3898065.1"/>
    </source>
</evidence>
<keyword evidence="2" id="KW-1185">Reference proteome</keyword>
<dbReference type="RefSeq" id="WP_382379557.1">
    <property type="nucleotide sequence ID" value="NZ_JBHRZI010000046.1"/>
</dbReference>
<accession>A0ABV8C7R7</accession>
<gene>
    <name evidence="1" type="ORF">ACFOWZ_41915</name>
</gene>
<comment type="caution">
    <text evidence="1">The sequence shown here is derived from an EMBL/GenBank/DDBJ whole genome shotgun (WGS) entry which is preliminary data.</text>
</comment>
<dbReference type="Proteomes" id="UP001595690">
    <property type="component" value="Unassembled WGS sequence"/>
</dbReference>
<proteinExistence type="predicted"/>
<protein>
    <submittedName>
        <fullName evidence="1">Uncharacterized protein</fullName>
    </submittedName>
</protein>